<dbReference type="EMBL" id="QTSX02000909">
    <property type="protein sequence ID" value="KAJ9083911.1"/>
    <property type="molecule type" value="Genomic_DNA"/>
</dbReference>
<protein>
    <submittedName>
        <fullName evidence="1">Uncharacterized protein</fullName>
    </submittedName>
</protein>
<accession>A0ACC2UB85</accession>
<comment type="caution">
    <text evidence="1">The sequence shown here is derived from an EMBL/GenBank/DDBJ whole genome shotgun (WGS) entry which is preliminary data.</text>
</comment>
<sequence>MSTQSGLPYHPLTDPGMISTQHDPLCHSVYLMNLPPCPPGCCPQEPNTTAIIKVTPPTPPFQVLSNFEAKLWEAIVELKATIQHQSSVQNPPPVESIPNPCIALLTDQMATFVR</sequence>
<evidence type="ECO:0000313" key="2">
    <source>
        <dbReference type="Proteomes" id="UP001165960"/>
    </source>
</evidence>
<reference evidence="1" key="1">
    <citation type="submission" date="2022-04" db="EMBL/GenBank/DDBJ databases">
        <title>Genome of the entomopathogenic fungus Entomophthora muscae.</title>
        <authorList>
            <person name="Elya C."/>
            <person name="Lovett B.R."/>
            <person name="Lee E."/>
            <person name="Macias A.M."/>
            <person name="Hajek A.E."/>
            <person name="De Bivort B.L."/>
            <person name="Kasson M.T."/>
            <person name="De Fine Licht H.H."/>
            <person name="Stajich J.E."/>
        </authorList>
    </citation>
    <scope>NUCLEOTIDE SEQUENCE</scope>
    <source>
        <strain evidence="1">Berkeley</strain>
    </source>
</reference>
<organism evidence="1 2">
    <name type="scientific">Entomophthora muscae</name>
    <dbReference type="NCBI Taxonomy" id="34485"/>
    <lineage>
        <taxon>Eukaryota</taxon>
        <taxon>Fungi</taxon>
        <taxon>Fungi incertae sedis</taxon>
        <taxon>Zoopagomycota</taxon>
        <taxon>Entomophthoromycotina</taxon>
        <taxon>Entomophthoromycetes</taxon>
        <taxon>Entomophthorales</taxon>
        <taxon>Entomophthoraceae</taxon>
        <taxon>Entomophthora</taxon>
    </lineage>
</organism>
<gene>
    <name evidence="1" type="ORF">DSO57_1029755</name>
</gene>
<name>A0ACC2UB85_9FUNG</name>
<keyword evidence="2" id="KW-1185">Reference proteome</keyword>
<dbReference type="Proteomes" id="UP001165960">
    <property type="component" value="Unassembled WGS sequence"/>
</dbReference>
<proteinExistence type="predicted"/>
<evidence type="ECO:0000313" key="1">
    <source>
        <dbReference type="EMBL" id="KAJ9083911.1"/>
    </source>
</evidence>